<feature type="compositionally biased region" description="Low complexity" evidence="1">
    <location>
        <begin position="355"/>
        <end position="373"/>
    </location>
</feature>
<dbReference type="Pfam" id="PF13952">
    <property type="entry name" value="DUF4216"/>
    <property type="match status" value="1"/>
</dbReference>
<feature type="region of interest" description="Disordered" evidence="1">
    <location>
        <begin position="348"/>
        <end position="377"/>
    </location>
</feature>
<dbReference type="InterPro" id="IPR025312">
    <property type="entry name" value="DUF4216"/>
</dbReference>
<dbReference type="Proteomes" id="UP000734854">
    <property type="component" value="Unassembled WGS sequence"/>
</dbReference>
<dbReference type="PANTHER" id="PTHR48258">
    <property type="entry name" value="DUF4218 DOMAIN-CONTAINING PROTEIN-RELATED"/>
    <property type="match status" value="1"/>
</dbReference>
<dbReference type="PANTHER" id="PTHR48258:SF6">
    <property type="entry name" value="LEUCINE-RICH REPEAT DOMAIN, L DOMAIN-CONTAINING PROTEIN"/>
    <property type="match status" value="1"/>
</dbReference>
<organism evidence="3 4">
    <name type="scientific">Zingiber officinale</name>
    <name type="common">Ginger</name>
    <name type="synonym">Amomum zingiber</name>
    <dbReference type="NCBI Taxonomy" id="94328"/>
    <lineage>
        <taxon>Eukaryota</taxon>
        <taxon>Viridiplantae</taxon>
        <taxon>Streptophyta</taxon>
        <taxon>Embryophyta</taxon>
        <taxon>Tracheophyta</taxon>
        <taxon>Spermatophyta</taxon>
        <taxon>Magnoliopsida</taxon>
        <taxon>Liliopsida</taxon>
        <taxon>Zingiberales</taxon>
        <taxon>Zingiberaceae</taxon>
        <taxon>Zingiber</taxon>
    </lineage>
</organism>
<evidence type="ECO:0000313" key="4">
    <source>
        <dbReference type="Proteomes" id="UP000734854"/>
    </source>
</evidence>
<protein>
    <recommendedName>
        <fullName evidence="2">DUF4216 domain-containing protein</fullName>
    </recommendedName>
</protein>
<feature type="domain" description="DUF4216" evidence="2">
    <location>
        <begin position="66"/>
        <end position="129"/>
    </location>
</feature>
<feature type="region of interest" description="Disordered" evidence="1">
    <location>
        <begin position="216"/>
        <end position="235"/>
    </location>
</feature>
<dbReference type="AlphaFoldDB" id="A0A8J5FTQ5"/>
<sequence>MGPDLEVQLYDTCIVNGIRYHTRSRDARRTTQNSGVSVPSSDDGDNLDFFGVLKDVVQLFCSFIYKVQLFWCEWFQCNPKKKSIIEEFGLLSIDTSKTWYADDPFILANQANQVYYLNDIKREGHWMVVQKVQHREIYEVTEVDELSEEIESRNNFNIETNQDNSSNEATLVVGEELEISQLCRLDVEHQHINMSNAQMELARDAQSFLNDEDEDIEIDSDTDDQLSLSDDSAMPPKRIEHLPVLETPIDDSSSSGRPIRRETRGTHSDRLRRQISDRGRLPVTFRQSDGHPIDPNAASFMTELDLSVKKFAPLEAKSWKHIPAENKRMIYDRISVLGTWSGYIRGLGSGSKPVRSTSSDATSSDATSSSRSTNVALRERLESTQDELANTKIQLANTQDE</sequence>
<comment type="caution">
    <text evidence="3">The sequence shown here is derived from an EMBL/GenBank/DDBJ whole genome shotgun (WGS) entry which is preliminary data.</text>
</comment>
<feature type="compositionally biased region" description="Polar residues" evidence="1">
    <location>
        <begin position="386"/>
        <end position="401"/>
    </location>
</feature>
<accession>A0A8J5FTQ5</accession>
<keyword evidence="4" id="KW-1185">Reference proteome</keyword>
<name>A0A8J5FTQ5_ZINOF</name>
<evidence type="ECO:0000313" key="3">
    <source>
        <dbReference type="EMBL" id="KAG6491737.1"/>
    </source>
</evidence>
<gene>
    <name evidence="3" type="ORF">ZIOFF_046675</name>
</gene>
<evidence type="ECO:0000259" key="2">
    <source>
        <dbReference type="Pfam" id="PF13952"/>
    </source>
</evidence>
<feature type="compositionally biased region" description="Basic and acidic residues" evidence="1">
    <location>
        <begin position="259"/>
        <end position="280"/>
    </location>
</feature>
<feature type="region of interest" description="Disordered" evidence="1">
    <location>
        <begin position="247"/>
        <end position="294"/>
    </location>
</feature>
<evidence type="ECO:0000256" key="1">
    <source>
        <dbReference type="SAM" id="MobiDB-lite"/>
    </source>
</evidence>
<dbReference type="EMBL" id="JACMSC010000013">
    <property type="protein sequence ID" value="KAG6491737.1"/>
    <property type="molecule type" value="Genomic_DNA"/>
</dbReference>
<feature type="region of interest" description="Disordered" evidence="1">
    <location>
        <begin position="382"/>
        <end position="401"/>
    </location>
</feature>
<proteinExistence type="predicted"/>
<reference evidence="3 4" key="1">
    <citation type="submission" date="2020-08" db="EMBL/GenBank/DDBJ databases">
        <title>Plant Genome Project.</title>
        <authorList>
            <person name="Zhang R.-G."/>
        </authorList>
    </citation>
    <scope>NUCLEOTIDE SEQUENCE [LARGE SCALE GENOMIC DNA]</scope>
    <source>
        <tissue evidence="3">Rhizome</tissue>
    </source>
</reference>